<evidence type="ECO:0000313" key="2">
    <source>
        <dbReference type="Proteomes" id="UP001597182"/>
    </source>
</evidence>
<protein>
    <recommendedName>
        <fullName evidence="3">Secreted protein</fullName>
    </recommendedName>
</protein>
<comment type="caution">
    <text evidence="1">The sequence shown here is derived from an EMBL/GenBank/DDBJ whole genome shotgun (WGS) entry which is preliminary data.</text>
</comment>
<reference evidence="2" key="1">
    <citation type="journal article" date="2019" name="Int. J. Syst. Evol. Microbiol.">
        <title>The Global Catalogue of Microorganisms (GCM) 10K type strain sequencing project: providing services to taxonomists for standard genome sequencing and annotation.</title>
        <authorList>
            <consortium name="The Broad Institute Genomics Platform"/>
            <consortium name="The Broad Institute Genome Sequencing Center for Infectious Disease"/>
            <person name="Wu L."/>
            <person name="Ma J."/>
        </authorList>
    </citation>
    <scope>NUCLEOTIDE SEQUENCE [LARGE SCALE GENOMIC DNA]</scope>
    <source>
        <strain evidence="2">CCUG 49018</strain>
    </source>
</reference>
<sequence>MATDLGSRLAVEVVTAVLAVTLAIRRHCSPAVALFLARLGELGCETITKHLLARPRPALERALATADGVSFPFRRGIASAARRGADRRRGH</sequence>
<evidence type="ECO:0008006" key="3">
    <source>
        <dbReference type="Google" id="ProtNLM"/>
    </source>
</evidence>
<dbReference type="InterPro" id="IPR036938">
    <property type="entry name" value="PAP2/HPO_sf"/>
</dbReference>
<organism evidence="1 2">
    <name type="scientific">Pseudonocardia benzenivorans</name>
    <dbReference type="NCBI Taxonomy" id="228005"/>
    <lineage>
        <taxon>Bacteria</taxon>
        <taxon>Bacillati</taxon>
        <taxon>Actinomycetota</taxon>
        <taxon>Actinomycetes</taxon>
        <taxon>Pseudonocardiales</taxon>
        <taxon>Pseudonocardiaceae</taxon>
        <taxon>Pseudonocardia</taxon>
    </lineage>
</organism>
<proteinExistence type="predicted"/>
<dbReference type="EMBL" id="JBHTMB010000062">
    <property type="protein sequence ID" value="MFD1233455.1"/>
    <property type="molecule type" value="Genomic_DNA"/>
</dbReference>
<dbReference type="SUPFAM" id="SSF48317">
    <property type="entry name" value="Acid phosphatase/Vanadium-dependent haloperoxidase"/>
    <property type="match status" value="1"/>
</dbReference>
<gene>
    <name evidence="1" type="ORF">ACFQ34_09195</name>
</gene>
<name>A0ABW3VFF1_9PSEU</name>
<evidence type="ECO:0000313" key="1">
    <source>
        <dbReference type="EMBL" id="MFD1233455.1"/>
    </source>
</evidence>
<dbReference type="Proteomes" id="UP001597182">
    <property type="component" value="Unassembled WGS sequence"/>
</dbReference>
<keyword evidence="2" id="KW-1185">Reference proteome</keyword>
<accession>A0ABW3VFF1</accession>
<dbReference type="RefSeq" id="WP_339122840.1">
    <property type="nucleotide sequence ID" value="NZ_JBHTMB010000062.1"/>
</dbReference>